<dbReference type="Gene3D" id="1.20.1250.20">
    <property type="entry name" value="MFS general substrate transporter like domains"/>
    <property type="match status" value="1"/>
</dbReference>
<dbReference type="GO" id="GO:0016020">
    <property type="term" value="C:membrane"/>
    <property type="evidence" value="ECO:0007669"/>
    <property type="project" value="UniProtKB-SubCell"/>
</dbReference>
<evidence type="ECO:0000256" key="4">
    <source>
        <dbReference type="SAM" id="Phobius"/>
    </source>
</evidence>
<keyword evidence="4" id="KW-0472">Membrane</keyword>
<dbReference type="CDD" id="cd05233">
    <property type="entry name" value="SDR_c"/>
    <property type="match status" value="1"/>
</dbReference>
<evidence type="ECO:0000256" key="1">
    <source>
        <dbReference type="ARBA" id="ARBA00004141"/>
    </source>
</evidence>
<dbReference type="InterPro" id="IPR020846">
    <property type="entry name" value="MFS_dom"/>
</dbReference>
<dbReference type="EMBL" id="VCAU01000075">
    <property type="protein sequence ID" value="KAF9886579.1"/>
    <property type="molecule type" value="Genomic_DNA"/>
</dbReference>
<dbReference type="Proteomes" id="UP001194746">
    <property type="component" value="Unassembled WGS sequence"/>
</dbReference>
<keyword evidence="7" id="KW-1185">Reference proteome</keyword>
<dbReference type="InterPro" id="IPR050360">
    <property type="entry name" value="MFS_Sugar_Transporters"/>
</dbReference>
<dbReference type="SUPFAM" id="SSF51735">
    <property type="entry name" value="NAD(P)-binding Rossmann-fold domains"/>
    <property type="match status" value="1"/>
</dbReference>
<name>A0AAD4CHH1_ASPNN</name>
<dbReference type="InterPro" id="IPR036291">
    <property type="entry name" value="NAD(P)-bd_dom_sf"/>
</dbReference>
<comment type="similarity">
    <text evidence="2">Belongs to the major facilitator superfamily. Sugar transporter (TC 2.A.1.1) family.</text>
</comment>
<dbReference type="Pfam" id="PF00106">
    <property type="entry name" value="adh_short"/>
    <property type="match status" value="1"/>
</dbReference>
<proteinExistence type="inferred from homology"/>
<feature type="transmembrane region" description="Helical" evidence="4">
    <location>
        <begin position="231"/>
        <end position="254"/>
    </location>
</feature>
<keyword evidence="4" id="KW-0812">Transmembrane</keyword>
<feature type="transmembrane region" description="Helical" evidence="4">
    <location>
        <begin position="288"/>
        <end position="309"/>
    </location>
</feature>
<keyword evidence="4" id="KW-1133">Transmembrane helix</keyword>
<feature type="domain" description="Major facilitator superfamily (MFS) profile" evidence="5">
    <location>
        <begin position="223"/>
        <end position="441"/>
    </location>
</feature>
<reference evidence="6" key="1">
    <citation type="journal article" date="2019" name="Beilstein J. Org. Chem.">
        <title>Nanangenines: drimane sesquiterpenoids as the dominant metabolite cohort of a novel Australian fungus, Aspergillus nanangensis.</title>
        <authorList>
            <person name="Lacey H.J."/>
            <person name="Gilchrist C.L.M."/>
            <person name="Crombie A."/>
            <person name="Kalaitzis J.A."/>
            <person name="Vuong D."/>
            <person name="Rutledge P.J."/>
            <person name="Turner P."/>
            <person name="Pitt J.I."/>
            <person name="Lacey E."/>
            <person name="Chooi Y.H."/>
            <person name="Piggott A.M."/>
        </authorList>
    </citation>
    <scope>NUCLEOTIDE SEQUENCE</scope>
    <source>
        <strain evidence="6">MST-FP2251</strain>
    </source>
</reference>
<dbReference type="InterPro" id="IPR036259">
    <property type="entry name" value="MFS_trans_sf"/>
</dbReference>
<feature type="transmembrane region" description="Helical" evidence="4">
    <location>
        <begin position="315"/>
        <end position="336"/>
    </location>
</feature>
<evidence type="ECO:0000259" key="5">
    <source>
        <dbReference type="PROSITE" id="PS50850"/>
    </source>
</evidence>
<reference evidence="6" key="2">
    <citation type="submission" date="2020-02" db="EMBL/GenBank/DDBJ databases">
        <authorList>
            <person name="Gilchrist C.L.M."/>
            <person name="Chooi Y.-H."/>
        </authorList>
    </citation>
    <scope>NUCLEOTIDE SEQUENCE</scope>
    <source>
        <strain evidence="6">MST-FP2251</strain>
    </source>
</reference>
<comment type="similarity">
    <text evidence="3">Belongs to the short-chain dehydrogenases/reductases (SDR) family.</text>
</comment>
<dbReference type="PANTHER" id="PTHR48022:SF11">
    <property type="entry name" value="MONOSACCHARIDE TRANSPORTER (HXT8), PUTATIVE (AFU_ORTHOLOGUE AFUA_2G08120)-RELATED"/>
    <property type="match status" value="1"/>
</dbReference>
<dbReference type="SUPFAM" id="SSF103473">
    <property type="entry name" value="MFS general substrate transporter"/>
    <property type="match status" value="1"/>
</dbReference>
<dbReference type="GO" id="GO:0005351">
    <property type="term" value="F:carbohydrate:proton symporter activity"/>
    <property type="evidence" value="ECO:0007669"/>
    <property type="project" value="TreeGrafter"/>
</dbReference>
<dbReference type="Gene3D" id="3.40.50.720">
    <property type="entry name" value="NAD(P)-binding Rossmann-like Domain"/>
    <property type="match status" value="1"/>
</dbReference>
<dbReference type="InterPro" id="IPR002347">
    <property type="entry name" value="SDR_fam"/>
</dbReference>
<dbReference type="PRINTS" id="PR00081">
    <property type="entry name" value="GDHRDH"/>
</dbReference>
<dbReference type="PROSITE" id="PS50850">
    <property type="entry name" value="MFS"/>
    <property type="match status" value="1"/>
</dbReference>
<feature type="transmembrane region" description="Helical" evidence="4">
    <location>
        <begin position="260"/>
        <end position="281"/>
    </location>
</feature>
<evidence type="ECO:0000256" key="2">
    <source>
        <dbReference type="ARBA" id="ARBA00010992"/>
    </source>
</evidence>
<dbReference type="PRINTS" id="PR00080">
    <property type="entry name" value="SDRFAMILY"/>
</dbReference>
<evidence type="ECO:0000313" key="7">
    <source>
        <dbReference type="Proteomes" id="UP001194746"/>
    </source>
</evidence>
<comment type="subcellular location">
    <subcellularLocation>
        <location evidence="1">Membrane</location>
        <topology evidence="1">Multi-pass membrane protein</topology>
    </subcellularLocation>
</comment>
<comment type="caution">
    <text evidence="6">The sequence shown here is derived from an EMBL/GenBank/DDBJ whole genome shotgun (WGS) entry which is preliminary data.</text>
</comment>
<evidence type="ECO:0000256" key="3">
    <source>
        <dbReference type="RuleBase" id="RU000363"/>
    </source>
</evidence>
<dbReference type="PANTHER" id="PTHR48022">
    <property type="entry name" value="PLASTIDIC GLUCOSE TRANSPORTER 4"/>
    <property type="match status" value="1"/>
</dbReference>
<gene>
    <name evidence="6" type="ORF">FE257_011351</name>
</gene>
<evidence type="ECO:0000313" key="6">
    <source>
        <dbReference type="EMBL" id="KAF9886579.1"/>
    </source>
</evidence>
<sequence length="441" mass="47932">MDFPGVALVTGAGSCIGQQTALLYVKEGCRRITIADISRAGLVETHRLLEASSPDVRVRQVICDVSDEGAVQAMANGTVEQFGRLDYCANVAGITVLGPPTDRISTEFYDRDHNINLRGLFFCERAELQAMLKQEPLAHRDGNRDSPARGSIVNVASMAGLVGKGTIPVYTASKHGVVGLFKADGMHYADAEFAQMREQSEAARHVDSSWLRIVTYVPYRKRALMAIALPFITYTTGNLVITTYAASIFAGMGYNPTQSLHFLAGTYLAAIVGNLISLTYVDRVPRNILMSVGVLATTVVLAVETALVANADGRQAYLAGAAAFIFLFLFVFNLFLEGPTCYVSEIFPTHIRAKGMTINIISLSCTNLLWLEVSPTAVARIEWKFYLVFISLSVVGAVIVYTVFPDTLRRPLEEVAQLFGDDPAEMEDAKVGAEHVEAMPA</sequence>
<feature type="transmembrane region" description="Helical" evidence="4">
    <location>
        <begin position="385"/>
        <end position="404"/>
    </location>
</feature>
<protein>
    <recommendedName>
        <fullName evidence="5">Major facilitator superfamily (MFS) profile domain-containing protein</fullName>
    </recommendedName>
</protein>
<dbReference type="AlphaFoldDB" id="A0AAD4CHH1"/>
<accession>A0AAD4CHH1</accession>
<organism evidence="6 7">
    <name type="scientific">Aspergillus nanangensis</name>
    <dbReference type="NCBI Taxonomy" id="2582783"/>
    <lineage>
        <taxon>Eukaryota</taxon>
        <taxon>Fungi</taxon>
        <taxon>Dikarya</taxon>
        <taxon>Ascomycota</taxon>
        <taxon>Pezizomycotina</taxon>
        <taxon>Eurotiomycetes</taxon>
        <taxon>Eurotiomycetidae</taxon>
        <taxon>Eurotiales</taxon>
        <taxon>Aspergillaceae</taxon>
        <taxon>Aspergillus</taxon>
        <taxon>Aspergillus subgen. Circumdati</taxon>
    </lineage>
</organism>